<dbReference type="Pfam" id="PF00702">
    <property type="entry name" value="Hydrolase"/>
    <property type="match status" value="1"/>
</dbReference>
<evidence type="ECO:0000313" key="2">
    <source>
        <dbReference type="EMBL" id="XBP94563.1"/>
    </source>
</evidence>
<dbReference type="InterPro" id="IPR036412">
    <property type="entry name" value="HAD-like_sf"/>
</dbReference>
<protein>
    <submittedName>
        <fullName evidence="3">HAD family phosphatase</fullName>
    </submittedName>
</protein>
<dbReference type="InterPro" id="IPR023198">
    <property type="entry name" value="PGP-like_dom2"/>
</dbReference>
<accession>A0AAU8HII4</accession>
<dbReference type="Gene3D" id="3.40.50.1000">
    <property type="entry name" value="HAD superfamily/HAD-like"/>
    <property type="match status" value="1"/>
</dbReference>
<name>A0AAU8HII4_9ACTN</name>
<dbReference type="CDD" id="cd02603">
    <property type="entry name" value="HAD_sEH-N_like"/>
    <property type="match status" value="1"/>
</dbReference>
<dbReference type="RefSeq" id="WP_350934583.1">
    <property type="nucleotide sequence ID" value="NZ_CP157762.1"/>
</dbReference>
<organism evidence="3">
    <name type="scientific">Micromonospora sp. CCTCC AA 2012012</name>
    <dbReference type="NCBI Taxonomy" id="3111921"/>
    <lineage>
        <taxon>Bacteria</taxon>
        <taxon>Bacillati</taxon>
        <taxon>Actinomycetota</taxon>
        <taxon>Actinomycetes</taxon>
        <taxon>Micromonosporales</taxon>
        <taxon>Micromonosporaceae</taxon>
        <taxon>Micromonospora</taxon>
    </lineage>
</organism>
<dbReference type="PANTHER" id="PTHR43611">
    <property type="entry name" value="ALPHA-D-GLUCOSE 1-PHOSPHATE PHOSPHATASE"/>
    <property type="match status" value="1"/>
</dbReference>
<dbReference type="InterPro" id="IPR023214">
    <property type="entry name" value="HAD_sf"/>
</dbReference>
<reference evidence="2" key="1">
    <citation type="submission" date="2024-01" db="EMBL/GenBank/DDBJ databases">
        <title>The genome sequence of Micromonospora mangrovi CCTCC AA 2012012.</title>
        <authorList>
            <person name="Gao J."/>
        </authorList>
    </citation>
    <scope>NUCLEOTIDE SEQUENCE</scope>
    <source>
        <strain evidence="2">CCTCC AA 2012012</strain>
    </source>
</reference>
<dbReference type="SUPFAM" id="SSF56784">
    <property type="entry name" value="HAD-like"/>
    <property type="match status" value="1"/>
</dbReference>
<feature type="region of interest" description="Disordered" evidence="1">
    <location>
        <begin position="204"/>
        <end position="243"/>
    </location>
</feature>
<dbReference type="EMBL" id="CP159342">
    <property type="protein sequence ID" value="XCH75262.1"/>
    <property type="molecule type" value="Genomic_DNA"/>
</dbReference>
<dbReference type="SFLD" id="SFLDG01129">
    <property type="entry name" value="C1.5:_HAD__Beta-PGM__Phosphata"/>
    <property type="match status" value="1"/>
</dbReference>
<feature type="compositionally biased region" description="Low complexity" evidence="1">
    <location>
        <begin position="206"/>
        <end position="219"/>
    </location>
</feature>
<dbReference type="SFLD" id="SFLDS00003">
    <property type="entry name" value="Haloacid_Dehalogenase"/>
    <property type="match status" value="1"/>
</dbReference>
<dbReference type="PRINTS" id="PR00413">
    <property type="entry name" value="HADHALOGNASE"/>
</dbReference>
<dbReference type="InterPro" id="IPR006439">
    <property type="entry name" value="HAD-SF_hydro_IA"/>
</dbReference>
<dbReference type="PANTHER" id="PTHR43611:SF3">
    <property type="entry name" value="FLAVIN MONONUCLEOTIDE HYDROLASE 1, CHLOROPLATIC"/>
    <property type="match status" value="1"/>
</dbReference>
<dbReference type="AlphaFoldDB" id="A0AAU8HII4"/>
<dbReference type="EMBL" id="CP157762">
    <property type="protein sequence ID" value="XBP94563.1"/>
    <property type="molecule type" value="Genomic_DNA"/>
</dbReference>
<evidence type="ECO:0000256" key="1">
    <source>
        <dbReference type="SAM" id="MobiDB-lite"/>
    </source>
</evidence>
<reference evidence="3" key="2">
    <citation type="submission" date="2024-06" db="EMBL/GenBank/DDBJ databases">
        <title>Micromonospora mangrovi CCTCC AA 2012012 genome sequences.</title>
        <authorList>
            <person name="Gao J."/>
        </authorList>
    </citation>
    <scope>NUCLEOTIDE SEQUENCE</scope>
    <source>
        <strain evidence="3">CCTCC AA 2012012</strain>
    </source>
</reference>
<gene>
    <name evidence="3" type="ORF">ABUL08_03900</name>
    <name evidence="2" type="ORF">VK199_03895</name>
</gene>
<sequence length="243" mass="26348">MPDVVLFDLFGVIARPQSAAAKHTLTAIADAPAPAFGDVYWRLRAPYDRGQVTGTEYWHQVAGELGTVFDEDRVTALIAADVASWTAVDDDMVAMIEQAAASGVRLALLSNIPEDLAAYYERQHRRWLRHFQLIAFSCRTGLAKPDAEAYLWCCRQLDLTPDRVLFIDDRAENVHAAEHLGLHTHLFTGPAGTAQAIDAARPLPEPGARIAAPAARPCPTDLTPGPNQTVPGPSKPAPAALRK</sequence>
<proteinExistence type="predicted"/>
<dbReference type="Gene3D" id="1.10.150.240">
    <property type="entry name" value="Putative phosphatase, domain 2"/>
    <property type="match status" value="1"/>
</dbReference>
<evidence type="ECO:0000313" key="3">
    <source>
        <dbReference type="EMBL" id="XCH75262.1"/>
    </source>
</evidence>
<dbReference type="NCBIfam" id="TIGR01509">
    <property type="entry name" value="HAD-SF-IA-v3"/>
    <property type="match status" value="1"/>
</dbReference>